<keyword evidence="1" id="KW-0677">Repeat</keyword>
<feature type="compositionally biased region" description="Pro residues" evidence="2">
    <location>
        <begin position="718"/>
        <end position="731"/>
    </location>
</feature>
<sequence length="753" mass="81731">MPEARRSSVANSISQSYPAPTNSDQPTFSPFPPLRNRSANVPPSDEEKEAVLEKARLPVLSANDPEVQLSWAQDTLAFVEIASQYEARISPNPSSRPQTPNTEHQLRVDAVNVVSFLADQSHPKAEFLRGMWLEFGKFGFRMDKKEAFRCYQRAAQRGYARAEYRMGMQFENSNEPDKALKHYQLGVDAGDSASNYRIGMMTLLGQHNQPLDYAKGINMISYAAETADENAPQGAYVFGMLQSRELTQVSVPEQFLALNISGARYNIEKAAYLGFAKAQAKMGVAYELCQLGCDFNPALSLHYNALASRQGEAEADMAISKWFLCGYEGVFDKNEELAFTYARRAAQSGLPNAEFAMGYFYEVGIYVRVDLKASRSWYEKAADDGNKDAASRIDGIARSKTLSRKDHEQTAVAKIKSQYGSHKGKRPERFKQPETMPTISDDTLDMPEPRLPTPRQQQGPPYPGAHGNQGFGARPSSAAPYPVDDGRGRPPPQTRPSIGPTYQNYAPPRRGPNMPPTSTNASDSSYGDSNYRGSAFPTFKPQAPAGPGSGPGRNPQVPLNNGQLSAGAQTYRRPVSGQSSPYGHGSPNLGPSRPSTQPPAIDIGFSAPPDLSGADRRRLQKPTSDRPLPPGTLPRNSSYDGPQNITPQNRLSGLPHPSTMPSYGRTDSPARGPLSAGRPSAAATPPINPQSRQESSNPMPSLPPKLQDPAGPGRVANTPPPNAPAARPPGKGPKTFQEMGVPPGKNESDCVIM</sequence>
<feature type="compositionally biased region" description="Polar residues" evidence="2">
    <location>
        <begin position="634"/>
        <end position="651"/>
    </location>
</feature>
<dbReference type="AlphaFoldDB" id="A0AA43QIV3"/>
<feature type="compositionally biased region" description="Basic and acidic residues" evidence="2">
    <location>
        <begin position="398"/>
        <end position="409"/>
    </location>
</feature>
<dbReference type="InterPro" id="IPR051726">
    <property type="entry name" value="Chitin_Synth_Reg"/>
</dbReference>
<dbReference type="EMBL" id="JAPUFD010000001">
    <property type="protein sequence ID" value="MDI1485120.1"/>
    <property type="molecule type" value="Genomic_DNA"/>
</dbReference>
<feature type="region of interest" description="Disordered" evidence="2">
    <location>
        <begin position="398"/>
        <end position="753"/>
    </location>
</feature>
<gene>
    <name evidence="3" type="ORF">OHK93_000255</name>
</gene>
<feature type="region of interest" description="Disordered" evidence="2">
    <location>
        <begin position="1"/>
        <end position="50"/>
    </location>
</feature>
<feature type="compositionally biased region" description="Polar residues" evidence="2">
    <location>
        <begin position="557"/>
        <end position="568"/>
    </location>
</feature>
<feature type="compositionally biased region" description="Polar residues" evidence="2">
    <location>
        <begin position="516"/>
        <end position="532"/>
    </location>
</feature>
<evidence type="ECO:0000256" key="1">
    <source>
        <dbReference type="ARBA" id="ARBA00022737"/>
    </source>
</evidence>
<dbReference type="Proteomes" id="UP001161017">
    <property type="component" value="Unassembled WGS sequence"/>
</dbReference>
<dbReference type="PANTHER" id="PTHR46430">
    <property type="entry name" value="PROTEIN SKT5-RELATED"/>
    <property type="match status" value="1"/>
</dbReference>
<protein>
    <recommendedName>
        <fullName evidence="5">Chitin synthase activator</fullName>
    </recommendedName>
</protein>
<accession>A0AA43QIV3</accession>
<feature type="compositionally biased region" description="Polar residues" evidence="2">
    <location>
        <begin position="8"/>
        <end position="28"/>
    </location>
</feature>
<organism evidence="3 4">
    <name type="scientific">Ramalina farinacea</name>
    <dbReference type="NCBI Taxonomy" id="258253"/>
    <lineage>
        <taxon>Eukaryota</taxon>
        <taxon>Fungi</taxon>
        <taxon>Dikarya</taxon>
        <taxon>Ascomycota</taxon>
        <taxon>Pezizomycotina</taxon>
        <taxon>Lecanoromycetes</taxon>
        <taxon>OSLEUM clade</taxon>
        <taxon>Lecanoromycetidae</taxon>
        <taxon>Lecanorales</taxon>
        <taxon>Lecanorineae</taxon>
        <taxon>Ramalinaceae</taxon>
        <taxon>Ramalina</taxon>
    </lineage>
</organism>
<dbReference type="PANTHER" id="PTHR46430:SF2">
    <property type="entry name" value="CHITIN SYNTHASE REGULATORY FACTOR 4"/>
    <property type="match status" value="1"/>
</dbReference>
<dbReference type="InterPro" id="IPR011990">
    <property type="entry name" value="TPR-like_helical_dom_sf"/>
</dbReference>
<evidence type="ECO:0000313" key="3">
    <source>
        <dbReference type="EMBL" id="MDI1485120.1"/>
    </source>
</evidence>
<feature type="compositionally biased region" description="Polar residues" evidence="2">
    <location>
        <begin position="689"/>
        <end position="699"/>
    </location>
</feature>
<dbReference type="InterPro" id="IPR006597">
    <property type="entry name" value="Sel1-like"/>
</dbReference>
<dbReference type="SMART" id="SM00671">
    <property type="entry name" value="SEL1"/>
    <property type="match status" value="6"/>
</dbReference>
<dbReference type="Pfam" id="PF08238">
    <property type="entry name" value="Sel1"/>
    <property type="match status" value="5"/>
</dbReference>
<name>A0AA43QIV3_9LECA</name>
<evidence type="ECO:0000313" key="4">
    <source>
        <dbReference type="Proteomes" id="UP001161017"/>
    </source>
</evidence>
<dbReference type="SUPFAM" id="SSF81901">
    <property type="entry name" value="HCP-like"/>
    <property type="match status" value="1"/>
</dbReference>
<keyword evidence="4" id="KW-1185">Reference proteome</keyword>
<evidence type="ECO:0000256" key="2">
    <source>
        <dbReference type="SAM" id="MobiDB-lite"/>
    </source>
</evidence>
<evidence type="ECO:0008006" key="5">
    <source>
        <dbReference type="Google" id="ProtNLM"/>
    </source>
</evidence>
<comment type="caution">
    <text evidence="3">The sequence shown here is derived from an EMBL/GenBank/DDBJ whole genome shotgun (WGS) entry which is preliminary data.</text>
</comment>
<reference evidence="3" key="1">
    <citation type="journal article" date="2023" name="Genome Biol. Evol.">
        <title>First Whole Genome Sequence and Flow Cytometry Genome Size Data for the Lichen-Forming Fungus Ramalina farinacea (Ascomycota).</title>
        <authorList>
            <person name="Llewellyn T."/>
            <person name="Mian S."/>
            <person name="Hill R."/>
            <person name="Leitch I.J."/>
            <person name="Gaya E."/>
        </authorList>
    </citation>
    <scope>NUCLEOTIDE SEQUENCE</scope>
    <source>
        <strain evidence="3">LIQ254RAFAR</strain>
    </source>
</reference>
<dbReference type="Gene3D" id="1.25.40.10">
    <property type="entry name" value="Tetratricopeptide repeat domain"/>
    <property type="match status" value="2"/>
</dbReference>
<proteinExistence type="predicted"/>